<dbReference type="SUPFAM" id="SSF53335">
    <property type="entry name" value="S-adenosyl-L-methionine-dependent methyltransferases"/>
    <property type="match status" value="1"/>
</dbReference>
<dbReference type="InterPro" id="IPR029063">
    <property type="entry name" value="SAM-dependent_MTases_sf"/>
</dbReference>
<evidence type="ECO:0000313" key="1">
    <source>
        <dbReference type="EMBL" id="VVJ15806.1"/>
    </source>
</evidence>
<keyword evidence="2" id="KW-1185">Reference proteome</keyword>
<dbReference type="Pfam" id="PF13578">
    <property type="entry name" value="Methyltransf_24"/>
    <property type="match status" value="1"/>
</dbReference>
<dbReference type="RefSeq" id="WP_155541235.1">
    <property type="nucleotide sequence ID" value="NZ_CABVGP010000001.1"/>
</dbReference>
<dbReference type="PANTHER" id="PTHR40036">
    <property type="entry name" value="MACROCIN O-METHYLTRANSFERASE"/>
    <property type="match status" value="1"/>
</dbReference>
<organism evidence="1 2">
    <name type="scientific">Amycolatopsis camponoti</name>
    <dbReference type="NCBI Taxonomy" id="2606593"/>
    <lineage>
        <taxon>Bacteria</taxon>
        <taxon>Bacillati</taxon>
        <taxon>Actinomycetota</taxon>
        <taxon>Actinomycetes</taxon>
        <taxon>Pseudonocardiales</taxon>
        <taxon>Pseudonocardiaceae</taxon>
        <taxon>Amycolatopsis</taxon>
    </lineage>
</organism>
<reference evidence="1 2" key="1">
    <citation type="submission" date="2019-09" db="EMBL/GenBank/DDBJ databases">
        <authorList>
            <person name="Leyn A S."/>
        </authorList>
    </citation>
    <scope>NUCLEOTIDE SEQUENCE [LARGE SCALE GENOMIC DNA]</scope>
    <source>
        <strain evidence="1">AA231_1</strain>
    </source>
</reference>
<proteinExistence type="predicted"/>
<dbReference type="Gene3D" id="3.40.50.150">
    <property type="entry name" value="Vaccinia Virus protein VP39"/>
    <property type="match status" value="1"/>
</dbReference>
<sequence length="273" mass="30711">MNDTKNRSPVTKILRRTLGNLLHQAAAKVHDPYTDQLNRMATELREEIVRQGDRVLDRVVEFEIRSRRDIVYAGDQDAALESNVFARENLVGARHFGRPKETLEYALSLAPQGGMALEFGVASGNTLRTIARARGGREVYGFDSFDGLPEAWLNGMPAGAFARDDLPDVPGAELVVGLFSDSLPGFLETHEKHVDFLHVDGDLYSSAKTVLDLCGPRLRAGSIVHFDEFFNFPGWKRHEYRAWTEYVERTGVEFDYVAYTYSDNQVTVKITKP</sequence>
<name>A0A6I8LJK0_9PSEU</name>
<dbReference type="InterPro" id="IPR008884">
    <property type="entry name" value="TylF_MeTrfase"/>
</dbReference>
<dbReference type="AlphaFoldDB" id="A0A6I8LJK0"/>
<gene>
    <name evidence="1" type="ORF">AA23TX_00827</name>
</gene>
<accession>A0A6I8LJK0</accession>
<evidence type="ECO:0000313" key="2">
    <source>
        <dbReference type="Proteomes" id="UP000399805"/>
    </source>
</evidence>
<protein>
    <recommendedName>
        <fullName evidence="3">Class I SAM-dependent methyltransferase</fullName>
    </recommendedName>
</protein>
<dbReference type="Proteomes" id="UP000399805">
    <property type="component" value="Unassembled WGS sequence"/>
</dbReference>
<dbReference type="PANTHER" id="PTHR40036:SF1">
    <property type="entry name" value="MACROCIN O-METHYLTRANSFERASE"/>
    <property type="match status" value="1"/>
</dbReference>
<evidence type="ECO:0008006" key="3">
    <source>
        <dbReference type="Google" id="ProtNLM"/>
    </source>
</evidence>
<dbReference type="EMBL" id="CABVGP010000001">
    <property type="protein sequence ID" value="VVJ15806.1"/>
    <property type="molecule type" value="Genomic_DNA"/>
</dbReference>